<accession>A0A1H7K4E2</accession>
<dbReference type="OrthoDB" id="9776368at2"/>
<keyword evidence="2" id="KW-0460">Magnesium</keyword>
<dbReference type="GO" id="GO:0005829">
    <property type="term" value="C:cytosol"/>
    <property type="evidence" value="ECO:0007669"/>
    <property type="project" value="TreeGrafter"/>
</dbReference>
<dbReference type="PANTHER" id="PTHR43434:SF23">
    <property type="entry name" value="PHOSPHOGLYCOLATE PHOSPHATASE"/>
    <property type="match status" value="1"/>
</dbReference>
<dbReference type="GO" id="GO:0008967">
    <property type="term" value="F:phosphoglycolate phosphatase activity"/>
    <property type="evidence" value="ECO:0007669"/>
    <property type="project" value="TreeGrafter"/>
</dbReference>
<dbReference type="Proteomes" id="UP000198620">
    <property type="component" value="Unassembled WGS sequence"/>
</dbReference>
<dbReference type="PANTHER" id="PTHR43434">
    <property type="entry name" value="PHOSPHOGLYCOLATE PHOSPHATASE"/>
    <property type="match status" value="1"/>
</dbReference>
<proteinExistence type="predicted"/>
<dbReference type="AlphaFoldDB" id="A0A1H7K4E2"/>
<dbReference type="GO" id="GO:0006281">
    <property type="term" value="P:DNA repair"/>
    <property type="evidence" value="ECO:0007669"/>
    <property type="project" value="TreeGrafter"/>
</dbReference>
<evidence type="ECO:0000313" key="4">
    <source>
        <dbReference type="Proteomes" id="UP000198620"/>
    </source>
</evidence>
<dbReference type="Gene3D" id="1.10.150.240">
    <property type="entry name" value="Putative phosphatase, domain 2"/>
    <property type="match status" value="1"/>
</dbReference>
<dbReference type="SUPFAM" id="SSF56784">
    <property type="entry name" value="HAD-like"/>
    <property type="match status" value="1"/>
</dbReference>
<dbReference type="InterPro" id="IPR006439">
    <property type="entry name" value="HAD-SF_hydro_IA"/>
</dbReference>
<dbReference type="InterPro" id="IPR023198">
    <property type="entry name" value="PGP-like_dom2"/>
</dbReference>
<evidence type="ECO:0000256" key="1">
    <source>
        <dbReference type="ARBA" id="ARBA00022801"/>
    </source>
</evidence>
<dbReference type="SFLD" id="SFLDG01129">
    <property type="entry name" value="C1.5:_HAD__Beta-PGM__Phosphata"/>
    <property type="match status" value="1"/>
</dbReference>
<name>A0A1H7K4E2_9PROT</name>
<dbReference type="InterPro" id="IPR023214">
    <property type="entry name" value="HAD_sf"/>
</dbReference>
<protein>
    <submittedName>
        <fullName evidence="3">Phosphoglycolate phosphatase</fullName>
    </submittedName>
</protein>
<dbReference type="EMBL" id="FOBH01000003">
    <property type="protein sequence ID" value="SEK80797.1"/>
    <property type="molecule type" value="Genomic_DNA"/>
</dbReference>
<dbReference type="Pfam" id="PF00702">
    <property type="entry name" value="Hydrolase"/>
    <property type="match status" value="1"/>
</dbReference>
<evidence type="ECO:0000313" key="3">
    <source>
        <dbReference type="EMBL" id="SEK80797.1"/>
    </source>
</evidence>
<dbReference type="SFLD" id="SFLDS00003">
    <property type="entry name" value="Haloacid_Dehalogenase"/>
    <property type="match status" value="1"/>
</dbReference>
<dbReference type="GO" id="GO:0046872">
    <property type="term" value="F:metal ion binding"/>
    <property type="evidence" value="ECO:0007669"/>
    <property type="project" value="UniProtKB-KW"/>
</dbReference>
<sequence>MIKAVLFDLDGTLANTAPDLGHALNRQRIARGLAALPIELIRTEASAGARGLLGLGFNIKPGDAGYDAMRVEFLDFYAEHLCRETCLFSGVAELLDQLDARGLPWGIVTNKPARFTIPLMQELGLSRRAACIVSGGDTAHSKPHPEPLLAATGAMAVAPAECIYLGDDIRDVQASLAAGMEPVIARYGYLGSASPPESWGARYLIDQPQELLGYL</sequence>
<evidence type="ECO:0000256" key="2">
    <source>
        <dbReference type="ARBA" id="ARBA00022842"/>
    </source>
</evidence>
<gene>
    <name evidence="3" type="ORF">SAMN05216387_10378</name>
</gene>
<dbReference type="NCBIfam" id="TIGR01549">
    <property type="entry name" value="HAD-SF-IA-v1"/>
    <property type="match status" value="1"/>
</dbReference>
<dbReference type="Gene3D" id="3.40.50.1000">
    <property type="entry name" value="HAD superfamily/HAD-like"/>
    <property type="match status" value="1"/>
</dbReference>
<reference evidence="3 4" key="1">
    <citation type="submission" date="2016-10" db="EMBL/GenBank/DDBJ databases">
        <authorList>
            <person name="de Groot N.N."/>
        </authorList>
    </citation>
    <scope>NUCLEOTIDE SEQUENCE [LARGE SCALE GENOMIC DNA]</scope>
    <source>
        <strain evidence="3 4">Nv1</strain>
    </source>
</reference>
<dbReference type="InterPro" id="IPR036412">
    <property type="entry name" value="HAD-like_sf"/>
</dbReference>
<keyword evidence="1" id="KW-0378">Hydrolase</keyword>
<keyword evidence="4" id="KW-1185">Reference proteome</keyword>
<dbReference type="RefSeq" id="WP_090827898.1">
    <property type="nucleotide sequence ID" value="NZ_FOBH01000003.1"/>
</dbReference>
<dbReference type="STRING" id="1233.SAMN05216387_10378"/>
<dbReference type="InterPro" id="IPR050155">
    <property type="entry name" value="HAD-like_hydrolase_sf"/>
</dbReference>
<organism evidence="3 4">
    <name type="scientific">Nitrosovibrio tenuis</name>
    <dbReference type="NCBI Taxonomy" id="1233"/>
    <lineage>
        <taxon>Bacteria</taxon>
        <taxon>Pseudomonadati</taxon>
        <taxon>Pseudomonadota</taxon>
        <taxon>Betaproteobacteria</taxon>
        <taxon>Nitrosomonadales</taxon>
        <taxon>Nitrosomonadaceae</taxon>
        <taxon>Nitrosovibrio</taxon>
    </lineage>
</organism>